<keyword evidence="1" id="KW-0732">Signal</keyword>
<organism evidence="2 3">
    <name type="scientific">Vibrio zhugei</name>
    <dbReference type="NCBI Taxonomy" id="2479546"/>
    <lineage>
        <taxon>Bacteria</taxon>
        <taxon>Pseudomonadati</taxon>
        <taxon>Pseudomonadota</taxon>
        <taxon>Gammaproteobacteria</taxon>
        <taxon>Vibrionales</taxon>
        <taxon>Vibrionaceae</taxon>
        <taxon>Vibrio</taxon>
    </lineage>
</organism>
<dbReference type="RefSeq" id="WP_241967763.1">
    <property type="nucleotide sequence ID" value="NZ_AP024911.1"/>
</dbReference>
<sequence>MNQLKMCLWPAILLGVTLPAWANDHFPSPATDMYDAPNGTQVEIADDQQQVYQAVHDGDIHPFSALYAKVDQQLHGRVIKVELNKNNNQWVYNLRLVYQNTVYSVSYNAKSLNMTAIRGRDVTAVLK</sequence>
<feature type="signal peptide" evidence="1">
    <location>
        <begin position="1"/>
        <end position="22"/>
    </location>
</feature>
<name>A0ABV7C488_9VIBR</name>
<evidence type="ECO:0000313" key="3">
    <source>
        <dbReference type="Proteomes" id="UP001595384"/>
    </source>
</evidence>
<gene>
    <name evidence="2" type="ORF">ACFODT_03180</name>
</gene>
<dbReference type="Proteomes" id="UP001595384">
    <property type="component" value="Unassembled WGS sequence"/>
</dbReference>
<evidence type="ECO:0000256" key="1">
    <source>
        <dbReference type="SAM" id="SignalP"/>
    </source>
</evidence>
<evidence type="ECO:0000313" key="2">
    <source>
        <dbReference type="EMBL" id="MFC3022831.1"/>
    </source>
</evidence>
<protein>
    <submittedName>
        <fullName evidence="2">PepSY domain-containing protein</fullName>
    </submittedName>
</protein>
<dbReference type="EMBL" id="JBHRSE010000024">
    <property type="protein sequence ID" value="MFC3022831.1"/>
    <property type="molecule type" value="Genomic_DNA"/>
</dbReference>
<comment type="caution">
    <text evidence="2">The sequence shown here is derived from an EMBL/GenBank/DDBJ whole genome shotgun (WGS) entry which is preliminary data.</text>
</comment>
<accession>A0ABV7C488</accession>
<proteinExistence type="predicted"/>
<keyword evidence="3" id="KW-1185">Reference proteome</keyword>
<feature type="chain" id="PRO_5045455488" evidence="1">
    <location>
        <begin position="23"/>
        <end position="127"/>
    </location>
</feature>
<reference evidence="3" key="1">
    <citation type="journal article" date="2019" name="Int. J. Syst. Evol. Microbiol.">
        <title>The Global Catalogue of Microorganisms (GCM) 10K type strain sequencing project: providing services to taxonomists for standard genome sequencing and annotation.</title>
        <authorList>
            <consortium name="The Broad Institute Genomics Platform"/>
            <consortium name="The Broad Institute Genome Sequencing Center for Infectious Disease"/>
            <person name="Wu L."/>
            <person name="Ma J."/>
        </authorList>
    </citation>
    <scope>NUCLEOTIDE SEQUENCE [LARGE SCALE GENOMIC DNA]</scope>
    <source>
        <strain evidence="3">KCTC 62784</strain>
    </source>
</reference>